<dbReference type="GO" id="GO:0048024">
    <property type="term" value="P:regulation of mRNA splicing, via spliceosome"/>
    <property type="evidence" value="ECO:0007669"/>
    <property type="project" value="TreeGrafter"/>
</dbReference>
<keyword evidence="1" id="KW-0507">mRNA processing</keyword>
<gene>
    <name evidence="4" type="ORF">SCHPADRAFT_945635</name>
</gene>
<dbReference type="InParanoid" id="A0A0H2R6L8"/>
<dbReference type="InterPro" id="IPR036483">
    <property type="entry name" value="PWI_dom_sf"/>
</dbReference>
<dbReference type="PANTHER" id="PTHR23148">
    <property type="entry name" value="SERINE/ARGININE REGULATED NUCLEAR MATRIX PROTEIN"/>
    <property type="match status" value="1"/>
</dbReference>
<dbReference type="OrthoDB" id="163257at2759"/>
<dbReference type="AlphaFoldDB" id="A0A0H2R6L8"/>
<feature type="region of interest" description="Disordered" evidence="2">
    <location>
        <begin position="133"/>
        <end position="268"/>
    </location>
</feature>
<evidence type="ECO:0000256" key="1">
    <source>
        <dbReference type="ARBA" id="ARBA00022664"/>
    </source>
</evidence>
<dbReference type="GO" id="GO:0006397">
    <property type="term" value="P:mRNA processing"/>
    <property type="evidence" value="ECO:0007669"/>
    <property type="project" value="UniProtKB-KW"/>
</dbReference>
<feature type="compositionally biased region" description="Basic residues" evidence="2">
    <location>
        <begin position="170"/>
        <end position="180"/>
    </location>
</feature>
<reference evidence="4 5" key="1">
    <citation type="submission" date="2015-04" db="EMBL/GenBank/DDBJ databases">
        <title>Complete genome sequence of Schizopora paradoxa KUC8140, a cosmopolitan wood degrader in East Asia.</title>
        <authorList>
            <consortium name="DOE Joint Genome Institute"/>
            <person name="Min B."/>
            <person name="Park H."/>
            <person name="Jang Y."/>
            <person name="Kim J.-J."/>
            <person name="Kim K.H."/>
            <person name="Pangilinan J."/>
            <person name="Lipzen A."/>
            <person name="Riley R."/>
            <person name="Grigoriev I.V."/>
            <person name="Spatafora J.W."/>
            <person name="Choi I.-G."/>
        </authorList>
    </citation>
    <scope>NUCLEOTIDE SEQUENCE [LARGE SCALE GENOMIC DNA]</scope>
    <source>
        <strain evidence="4 5">KUC8140</strain>
    </source>
</reference>
<dbReference type="PANTHER" id="PTHR23148:SF0">
    <property type="entry name" value="SERINE_ARGININE REPETITIVE MATRIX PROTEIN 1"/>
    <property type="match status" value="1"/>
</dbReference>
<dbReference type="PROSITE" id="PS51025">
    <property type="entry name" value="PWI"/>
    <property type="match status" value="1"/>
</dbReference>
<feature type="compositionally biased region" description="Basic and acidic residues" evidence="2">
    <location>
        <begin position="133"/>
        <end position="169"/>
    </location>
</feature>
<dbReference type="GO" id="GO:0003723">
    <property type="term" value="F:RNA binding"/>
    <property type="evidence" value="ECO:0007669"/>
    <property type="project" value="TreeGrafter"/>
</dbReference>
<protein>
    <submittedName>
        <fullName evidence="4">PWI domain-containing protein</fullName>
    </submittedName>
</protein>
<dbReference type="InterPro" id="IPR052225">
    <property type="entry name" value="Ser/Arg_repetitive_matrix"/>
</dbReference>
<feature type="domain" description="PWI" evidence="3">
    <location>
        <begin position="28"/>
        <end position="129"/>
    </location>
</feature>
<keyword evidence="5" id="KW-1185">Reference proteome</keyword>
<evidence type="ECO:0000256" key="2">
    <source>
        <dbReference type="SAM" id="MobiDB-lite"/>
    </source>
</evidence>
<evidence type="ECO:0000259" key="3">
    <source>
        <dbReference type="PROSITE" id="PS51025"/>
    </source>
</evidence>
<dbReference type="GO" id="GO:0005681">
    <property type="term" value="C:spliceosomal complex"/>
    <property type="evidence" value="ECO:0007669"/>
    <property type="project" value="TreeGrafter"/>
</dbReference>
<name>A0A0H2R6L8_9AGAM</name>
<evidence type="ECO:0000313" key="4">
    <source>
        <dbReference type="EMBL" id="KLO06992.1"/>
    </source>
</evidence>
<proteinExistence type="predicted"/>
<dbReference type="Gene3D" id="1.20.1390.10">
    <property type="entry name" value="PWI domain"/>
    <property type="match status" value="1"/>
</dbReference>
<dbReference type="SMART" id="SM00311">
    <property type="entry name" value="PWI"/>
    <property type="match status" value="1"/>
</dbReference>
<evidence type="ECO:0000313" key="5">
    <source>
        <dbReference type="Proteomes" id="UP000053477"/>
    </source>
</evidence>
<organism evidence="4 5">
    <name type="scientific">Schizopora paradoxa</name>
    <dbReference type="NCBI Taxonomy" id="27342"/>
    <lineage>
        <taxon>Eukaryota</taxon>
        <taxon>Fungi</taxon>
        <taxon>Dikarya</taxon>
        <taxon>Basidiomycota</taxon>
        <taxon>Agaricomycotina</taxon>
        <taxon>Agaricomycetes</taxon>
        <taxon>Hymenochaetales</taxon>
        <taxon>Schizoporaceae</taxon>
        <taxon>Schizopora</taxon>
    </lineage>
</organism>
<dbReference type="InterPro" id="IPR002483">
    <property type="entry name" value="PWI_dom"/>
</dbReference>
<dbReference type="Pfam" id="PF01480">
    <property type="entry name" value="PWI"/>
    <property type="match status" value="1"/>
</dbReference>
<dbReference type="EMBL" id="KQ086167">
    <property type="protein sequence ID" value="KLO06992.1"/>
    <property type="molecule type" value="Genomic_DNA"/>
</dbReference>
<dbReference type="Proteomes" id="UP000053477">
    <property type="component" value="Unassembled WGS sequence"/>
</dbReference>
<feature type="compositionally biased region" description="Basic and acidic residues" evidence="2">
    <location>
        <begin position="183"/>
        <end position="195"/>
    </location>
</feature>
<sequence length="368" mass="41405">MADAGFFKGTSTDQDRRFSDKELKLLKSMKFPPEFDKKVDMRKVNLQVLRPWIVKKVVELLGFEDEVVVEYAMGLLEDKSNPTPDPKKMQINLMGFLTNKTAEFMSSLWNLLIEAQTSTAGVPKTFLEEKKEEMRRAAEKDSRAIEERDRRSRFDEVRERERDRSDRGGGRGRGRGRGGRGRAGFDDERSGRGRDSGWGGRGGGRARPRSRSHSPLPPPRRRSPSPRGRSRSRTPNFNDPASPRSMRSREKGSRSPPPNTLKRGDVRGPIRVIHLQQDDAVSALHRSAPLVVSVLRHDGDHHHVDVEVEGVIALAEALRQEDVHHLPVQGLVPRGDLRPVGGEEVMVLVAAVHPHASELHRLHLQDAC</sequence>
<feature type="compositionally biased region" description="Basic residues" evidence="2">
    <location>
        <begin position="219"/>
        <end position="232"/>
    </location>
</feature>
<accession>A0A0H2R6L8</accession>
<dbReference type="SUPFAM" id="SSF101233">
    <property type="entry name" value="PWI domain"/>
    <property type="match status" value="1"/>
</dbReference>
<dbReference type="STRING" id="27342.A0A0H2R6L8"/>